<evidence type="ECO:0000256" key="6">
    <source>
        <dbReference type="ARBA" id="ARBA00032741"/>
    </source>
</evidence>
<dbReference type="AlphaFoldDB" id="A0A7R9LU89"/>
<organism evidence="11">
    <name type="scientific">Medioppia subpectinata</name>
    <dbReference type="NCBI Taxonomy" id="1979941"/>
    <lineage>
        <taxon>Eukaryota</taxon>
        <taxon>Metazoa</taxon>
        <taxon>Ecdysozoa</taxon>
        <taxon>Arthropoda</taxon>
        <taxon>Chelicerata</taxon>
        <taxon>Arachnida</taxon>
        <taxon>Acari</taxon>
        <taxon>Acariformes</taxon>
        <taxon>Sarcoptiformes</taxon>
        <taxon>Oribatida</taxon>
        <taxon>Brachypylina</taxon>
        <taxon>Oppioidea</taxon>
        <taxon>Oppiidae</taxon>
        <taxon>Medioppia</taxon>
    </lineage>
</organism>
<name>A0A7R9LU89_9ACAR</name>
<keyword evidence="5" id="KW-0539">Nucleus</keyword>
<dbReference type="Proteomes" id="UP000759131">
    <property type="component" value="Unassembled WGS sequence"/>
</dbReference>
<comment type="subcellular location">
    <subcellularLocation>
        <location evidence="2">Cytoplasm</location>
    </subcellularLocation>
    <subcellularLocation>
        <location evidence="1">Nucleus</location>
    </subcellularLocation>
</comment>
<feature type="region of interest" description="Disordered" evidence="8">
    <location>
        <begin position="98"/>
        <end position="150"/>
    </location>
</feature>
<evidence type="ECO:0000313" key="11">
    <source>
        <dbReference type="EMBL" id="CAD7647981.1"/>
    </source>
</evidence>
<dbReference type="InterPro" id="IPR056518">
    <property type="entry name" value="HEAT_Ints3_C"/>
</dbReference>
<sequence length="263" mass="29742">MYHSIRSHPAITATLLDFLCRIAQSFCPSLSSLVKAGVKTSLQQILEKRVLQSLSPLFDSNKLDRELRAMVRETFPEFCTPDGIPVDVNHSSREQYSIIGDESGGLNHNSINESKFSDEEEEPVPKKPKRSKKDKEVKEIKEVNDNKNGEKEKVLTPKECNVMLGSSSALSKSDLMTQIEQMNGSEMRSCLTRLYEDKDNESRCESMEQLVQFVMQDEDNDQDMASNLTIILLCILEDDLSKKVFPSTSYCVDEEELEDSIGT</sequence>
<dbReference type="GO" id="GO:0005737">
    <property type="term" value="C:cytoplasm"/>
    <property type="evidence" value="ECO:0007669"/>
    <property type="project" value="UniProtKB-SubCell"/>
</dbReference>
<evidence type="ECO:0000256" key="4">
    <source>
        <dbReference type="ARBA" id="ARBA00022490"/>
    </source>
</evidence>
<feature type="domain" description="Ints3-like C-terminal" evidence="10">
    <location>
        <begin position="191"/>
        <end position="263"/>
    </location>
</feature>
<comment type="function">
    <text evidence="7">Component of the integrator complex, a multiprotein complex that terminates RNA polymerase II (Pol II) transcription in the promoter-proximal region of genes. The integrator complex provides a quality checkpoint during transcription elongation by driving premature transcription termination of transcripts that are unfavorably configured for transcriptional elongation: the complex terminates transcription by (1) catalyzing dephosphorylation of the C-terminal domain (CTD) of Pol II subunit Polr2A/Rbp1 and Spt5, and (2) degrading the exiting nascent RNA transcript via endonuclease activity. The integrator complex is also involved in the 3'-end processing of the U7 snRNA, and also the spliceosomal snRNAs U1, U2, U4 and U5.</text>
</comment>
<feature type="compositionally biased region" description="Basic and acidic residues" evidence="8">
    <location>
        <begin position="133"/>
        <end position="150"/>
    </location>
</feature>
<evidence type="ECO:0000256" key="2">
    <source>
        <dbReference type="ARBA" id="ARBA00004496"/>
    </source>
</evidence>
<dbReference type="EMBL" id="CAJPIZ010041683">
    <property type="protein sequence ID" value="CAG2121760.1"/>
    <property type="molecule type" value="Genomic_DNA"/>
</dbReference>
<dbReference type="GO" id="GO:0005634">
    <property type="term" value="C:nucleus"/>
    <property type="evidence" value="ECO:0007669"/>
    <property type="project" value="UniProtKB-SubCell"/>
</dbReference>
<comment type="similarity">
    <text evidence="3">Belongs to the Integrator subunit 3 family.</text>
</comment>
<evidence type="ECO:0000256" key="5">
    <source>
        <dbReference type="ARBA" id="ARBA00023242"/>
    </source>
</evidence>
<evidence type="ECO:0000256" key="3">
    <source>
        <dbReference type="ARBA" id="ARBA00006130"/>
    </source>
</evidence>
<accession>A0A7R9LU89</accession>
<dbReference type="PANTHER" id="PTHR13587:SF7">
    <property type="entry name" value="INTEGRATOR COMPLEX SUBUNIT 3"/>
    <property type="match status" value="1"/>
</dbReference>
<dbReference type="OrthoDB" id="2021145at2759"/>
<keyword evidence="4" id="KW-0963">Cytoplasm</keyword>
<evidence type="ECO:0000259" key="9">
    <source>
        <dbReference type="Pfam" id="PF10189"/>
    </source>
</evidence>
<gene>
    <name evidence="11" type="ORF">OSB1V03_LOCUS21706</name>
</gene>
<dbReference type="PANTHER" id="PTHR13587">
    <property type="entry name" value="INTEGRATOR COMPLEX SUBUNIT 3"/>
    <property type="match status" value="1"/>
</dbReference>
<proteinExistence type="inferred from homology"/>
<protein>
    <recommendedName>
        <fullName evidence="6">SOSS complex subunit A homolog</fullName>
    </recommendedName>
</protein>
<dbReference type="InterPro" id="IPR019333">
    <property type="entry name" value="INTS3_N"/>
</dbReference>
<feature type="non-terminal residue" evidence="11">
    <location>
        <position position="1"/>
    </location>
</feature>
<evidence type="ECO:0000256" key="1">
    <source>
        <dbReference type="ARBA" id="ARBA00004123"/>
    </source>
</evidence>
<dbReference type="EMBL" id="OC896258">
    <property type="protein sequence ID" value="CAD7647981.1"/>
    <property type="molecule type" value="Genomic_DNA"/>
</dbReference>
<reference evidence="11" key="1">
    <citation type="submission" date="2020-11" db="EMBL/GenBank/DDBJ databases">
        <authorList>
            <person name="Tran Van P."/>
        </authorList>
    </citation>
    <scope>NUCLEOTIDE SEQUENCE</scope>
</reference>
<evidence type="ECO:0000256" key="8">
    <source>
        <dbReference type="SAM" id="MobiDB-lite"/>
    </source>
</evidence>
<dbReference type="Pfam" id="PF10189">
    <property type="entry name" value="Ints3_N"/>
    <property type="match status" value="1"/>
</dbReference>
<feature type="domain" description="Integrator complex subunit 3 N-terminal" evidence="9">
    <location>
        <begin position="1"/>
        <end position="73"/>
    </location>
</feature>
<evidence type="ECO:0000313" key="12">
    <source>
        <dbReference type="Proteomes" id="UP000759131"/>
    </source>
</evidence>
<dbReference type="Pfam" id="PF24566">
    <property type="entry name" value="HEAT_Ints3_C"/>
    <property type="match status" value="1"/>
</dbReference>
<evidence type="ECO:0000259" key="10">
    <source>
        <dbReference type="Pfam" id="PF24566"/>
    </source>
</evidence>
<keyword evidence="12" id="KW-1185">Reference proteome</keyword>
<dbReference type="InterPro" id="IPR045334">
    <property type="entry name" value="INTS3"/>
</dbReference>
<evidence type="ECO:0000256" key="7">
    <source>
        <dbReference type="ARBA" id="ARBA00054331"/>
    </source>
</evidence>